<comment type="caution">
    <text evidence="1">The sequence shown here is derived from an EMBL/GenBank/DDBJ whole genome shotgun (WGS) entry which is preliminary data.</text>
</comment>
<dbReference type="RefSeq" id="WP_153545299.1">
    <property type="nucleotide sequence ID" value="NZ_WIXK01000002.1"/>
</dbReference>
<dbReference type="AlphaFoldDB" id="A0A844AKM6"/>
<organism evidence="1 2">
    <name type="scientific">Tritonibacter aquimaris</name>
    <dbReference type="NCBI Taxonomy" id="2663379"/>
    <lineage>
        <taxon>Bacteria</taxon>
        <taxon>Pseudomonadati</taxon>
        <taxon>Pseudomonadota</taxon>
        <taxon>Alphaproteobacteria</taxon>
        <taxon>Rhodobacterales</taxon>
        <taxon>Paracoccaceae</taxon>
        <taxon>Tritonibacter</taxon>
    </lineage>
</organism>
<evidence type="ECO:0000313" key="1">
    <source>
        <dbReference type="EMBL" id="MQY41759.1"/>
    </source>
</evidence>
<gene>
    <name evidence="1" type="ORF">GG681_03845</name>
</gene>
<protein>
    <submittedName>
        <fullName evidence="1">Uncharacterized protein</fullName>
    </submittedName>
</protein>
<evidence type="ECO:0000313" key="2">
    <source>
        <dbReference type="Proteomes" id="UP000436694"/>
    </source>
</evidence>
<accession>A0A844AKM6</accession>
<keyword evidence="2" id="KW-1185">Reference proteome</keyword>
<reference evidence="1 2" key="1">
    <citation type="submission" date="2019-10" db="EMBL/GenBank/DDBJ databases">
        <title>Epibacterium sp. nov., isolated from seawater.</title>
        <authorList>
            <person name="Zhang X."/>
            <person name="Li N."/>
        </authorList>
    </citation>
    <scope>NUCLEOTIDE SEQUENCE [LARGE SCALE GENOMIC DNA]</scope>
    <source>
        <strain evidence="1 2">SM1969</strain>
    </source>
</reference>
<dbReference type="EMBL" id="WIXK01000002">
    <property type="protein sequence ID" value="MQY41759.1"/>
    <property type="molecule type" value="Genomic_DNA"/>
</dbReference>
<name>A0A844AKM6_9RHOB</name>
<dbReference type="Proteomes" id="UP000436694">
    <property type="component" value="Unassembled WGS sequence"/>
</dbReference>
<sequence length="226" mass="24704">MLLDESRFAGKSVLLAGPARTLEADLKGLSATDFDIIVKMNNGLFVPLPFERGHTLRCDVLFHSLTEDITPVTPQALDTAAVRHLVHRTTGKGRFPLTLDASRALGSESRSINLIAPECYQTLSARLGGFSPTTGLTCLNYLLKCNTDRLVIGGFTFFQTKYQPGYDDRDKSDADSIARVKHLAHHDPDAERKIAQQLIDDARLAGKSVVLGPAVEAALQGQYLNR</sequence>
<proteinExistence type="predicted"/>